<dbReference type="Proteomes" id="UP001500782">
    <property type="component" value="Unassembled WGS sequence"/>
</dbReference>
<reference evidence="1 2" key="1">
    <citation type="journal article" date="2019" name="Int. J. Syst. Evol. Microbiol.">
        <title>The Global Catalogue of Microorganisms (GCM) 10K type strain sequencing project: providing services to taxonomists for standard genome sequencing and annotation.</title>
        <authorList>
            <consortium name="The Broad Institute Genomics Platform"/>
            <consortium name="The Broad Institute Genome Sequencing Center for Infectious Disease"/>
            <person name="Wu L."/>
            <person name="Ma J."/>
        </authorList>
    </citation>
    <scope>NUCLEOTIDE SEQUENCE [LARGE SCALE GENOMIC DNA]</scope>
    <source>
        <strain evidence="1 2">JCM 9731</strain>
    </source>
</reference>
<keyword evidence="2" id="KW-1185">Reference proteome</keyword>
<comment type="caution">
    <text evidence="1">The sequence shown here is derived from an EMBL/GenBank/DDBJ whole genome shotgun (WGS) entry which is preliminary data.</text>
</comment>
<evidence type="ECO:0000313" key="1">
    <source>
        <dbReference type="EMBL" id="GAA0337254.1"/>
    </source>
</evidence>
<accession>A0ABN0WH30</accession>
<organism evidence="1 2">
    <name type="scientific">Bacillus carboniphilus</name>
    <dbReference type="NCBI Taxonomy" id="86663"/>
    <lineage>
        <taxon>Bacteria</taxon>
        <taxon>Bacillati</taxon>
        <taxon>Bacillota</taxon>
        <taxon>Bacilli</taxon>
        <taxon>Bacillales</taxon>
        <taxon>Bacillaceae</taxon>
        <taxon>Bacillus</taxon>
    </lineage>
</organism>
<name>A0ABN0WH30_9BACI</name>
<dbReference type="RefSeq" id="WP_343800332.1">
    <property type="nucleotide sequence ID" value="NZ_BAAADJ010000051.1"/>
</dbReference>
<proteinExistence type="predicted"/>
<sequence>MTRFNNEAYEALVNDLINDAFYLEGASRRGTIAKIRQYAEVIVRRILSLPKKAKVTLGEERIILRIEEKNNPLLLNAIKAINKMGSKCTHTQFTREIIEEDVKTVIDSLFNLYAYLLIDYFEKYEFGTNMEVVHQFSILPPIIRHLTLEYLYSKYPENIMIIDKLSLAILKSHNKDAAIKWIEERKDKLKATPSVTKSAENDIIEKAGEELARIIISTAPNMYDLCTERINLVADNISKNGNLYNDFESAIDHYRVSGTIVGESSEVKEFNSIMEFLYLGRKSKSELN</sequence>
<protein>
    <recommendedName>
        <fullName evidence="3">DUF4145 domain-containing protein</fullName>
    </recommendedName>
</protein>
<gene>
    <name evidence="1" type="ORF">GCM10008967_29420</name>
</gene>
<evidence type="ECO:0000313" key="2">
    <source>
        <dbReference type="Proteomes" id="UP001500782"/>
    </source>
</evidence>
<evidence type="ECO:0008006" key="3">
    <source>
        <dbReference type="Google" id="ProtNLM"/>
    </source>
</evidence>
<dbReference type="EMBL" id="BAAADJ010000051">
    <property type="protein sequence ID" value="GAA0337254.1"/>
    <property type="molecule type" value="Genomic_DNA"/>
</dbReference>